<evidence type="ECO:0000256" key="5">
    <source>
        <dbReference type="PROSITE-ProRule" id="PRU01240"/>
    </source>
</evidence>
<keyword evidence="4 5" id="KW-0720">Serine protease</keyword>
<dbReference type="PROSITE" id="PS00137">
    <property type="entry name" value="SUBTILASE_HIS"/>
    <property type="match status" value="1"/>
</dbReference>
<dbReference type="InterPro" id="IPR023828">
    <property type="entry name" value="Peptidase_S8_Ser-AS"/>
</dbReference>
<proteinExistence type="inferred from homology"/>
<feature type="domain" description="Peptidase S8/S53" evidence="6">
    <location>
        <begin position="413"/>
        <end position="624"/>
    </location>
</feature>
<dbReference type="InterPro" id="IPR022398">
    <property type="entry name" value="Peptidase_S8_His-AS"/>
</dbReference>
<dbReference type="Gene3D" id="3.40.50.200">
    <property type="entry name" value="Peptidase S8/S53 domain"/>
    <property type="match status" value="2"/>
</dbReference>
<dbReference type="PROSITE" id="PS51892">
    <property type="entry name" value="SUBTILASE"/>
    <property type="match status" value="1"/>
</dbReference>
<feature type="domain" description="Peptidase S8/S53" evidence="6">
    <location>
        <begin position="136"/>
        <end position="320"/>
    </location>
</feature>
<feature type="domain" description="Secretion system C-terminal sorting" evidence="7">
    <location>
        <begin position="667"/>
        <end position="736"/>
    </location>
</feature>
<dbReference type="Pfam" id="PF18962">
    <property type="entry name" value="Por_Secre_tail"/>
    <property type="match status" value="1"/>
</dbReference>
<dbReference type="InterPro" id="IPR015500">
    <property type="entry name" value="Peptidase_S8_subtilisin-rel"/>
</dbReference>
<evidence type="ECO:0000256" key="4">
    <source>
        <dbReference type="ARBA" id="ARBA00022825"/>
    </source>
</evidence>
<dbReference type="Proteomes" id="UP001500067">
    <property type="component" value="Unassembled WGS sequence"/>
</dbReference>
<protein>
    <recommendedName>
        <fullName evidence="10">T9SS C-terminal target domain-containing protein</fullName>
    </recommendedName>
</protein>
<organism evidence="8 9">
    <name type="scientific">Nemorincola caseinilytica</name>
    <dbReference type="NCBI Taxonomy" id="2054315"/>
    <lineage>
        <taxon>Bacteria</taxon>
        <taxon>Pseudomonadati</taxon>
        <taxon>Bacteroidota</taxon>
        <taxon>Chitinophagia</taxon>
        <taxon>Chitinophagales</taxon>
        <taxon>Chitinophagaceae</taxon>
        <taxon>Nemorincola</taxon>
    </lineage>
</organism>
<dbReference type="InterPro" id="IPR036852">
    <property type="entry name" value="Peptidase_S8/S53_dom_sf"/>
</dbReference>
<dbReference type="InterPro" id="IPR026444">
    <property type="entry name" value="Secre_tail"/>
</dbReference>
<comment type="similarity">
    <text evidence="1 5">Belongs to the peptidase S8 family.</text>
</comment>
<dbReference type="InterPro" id="IPR000209">
    <property type="entry name" value="Peptidase_S8/S53_dom"/>
</dbReference>
<feature type="active site" description="Charge relay system" evidence="5">
    <location>
        <position position="585"/>
    </location>
</feature>
<evidence type="ECO:0000259" key="7">
    <source>
        <dbReference type="Pfam" id="PF18962"/>
    </source>
</evidence>
<reference evidence="9" key="1">
    <citation type="journal article" date="2019" name="Int. J. Syst. Evol. Microbiol.">
        <title>The Global Catalogue of Microorganisms (GCM) 10K type strain sequencing project: providing services to taxonomists for standard genome sequencing and annotation.</title>
        <authorList>
            <consortium name="The Broad Institute Genomics Platform"/>
            <consortium name="The Broad Institute Genome Sequencing Center for Infectious Disease"/>
            <person name="Wu L."/>
            <person name="Ma J."/>
        </authorList>
    </citation>
    <scope>NUCLEOTIDE SEQUENCE [LARGE SCALE GENOMIC DNA]</scope>
    <source>
        <strain evidence="9">JCM 32105</strain>
    </source>
</reference>
<evidence type="ECO:0000256" key="2">
    <source>
        <dbReference type="ARBA" id="ARBA00022670"/>
    </source>
</evidence>
<feature type="active site" description="Charge relay system" evidence="5">
    <location>
        <position position="205"/>
    </location>
</feature>
<dbReference type="PANTHER" id="PTHR43806:SF11">
    <property type="entry name" value="CEREVISIN-RELATED"/>
    <property type="match status" value="1"/>
</dbReference>
<dbReference type="SUPFAM" id="SSF52743">
    <property type="entry name" value="Subtilisin-like"/>
    <property type="match status" value="1"/>
</dbReference>
<sequence length="744" mass="79186">MSLLSLSAHAQTTAKLSTLTKKYVHDMAAYKGKPQQGYIYNRGNDGTVYISALIRVADAGQAQTGLDAIGAHIGTRAGSIWTVKVPVDKVSAFITATGISYIQLDEPVYPQLDMARKTTRVDSVHGGYDLPIAYTGRDVVVGVIDFGFDYNHPTFYDTTNTTYRIKKVWQMNGTAAPPAGYTYGKELVGEAAIKAEGTDDPRQNHGTCVAGMAAGSGYGAPAASPRKYRGMAYESDMVMVCVRRDSIGGQWMAGSFSDFLDGVNYIFNYATSVGKPCVVNISWGSQSGSHDGTSLFNEACNSMSGPGKLIVMSAGNEGQENIHIAKTFTATDTTVQSFLTFNPTTVRRTWVDIWGQPGKTFCAKATLYTNGTSTAGQTTGYKCIDNAVTDMFLIGANGIDTCYVQFITSSAEDNGKPRITVNINNKSTDTILVSVKGNDGKIDMWDEYYYYGFPYKYQSAFFNFGQPYAVAGNNASTVSDMGSATSVLLVGAYASKVNFVDINGNSWSYSSYVLANKLVPFSSRGPMVDGRISPDITAPGLTIATAQSSYDTSHTATGTNSNGTVYKYTDGTGKDYYYSEFSGTSASAPAASGIVALLLQANPALTPAALKTVLFSSAITDTYTGTLPAAGNNNWGHGKINAYGALKKVLTDLSTFTYTGTRPDCVLYPNPSNGNFSLDHTATAAGPVSVSVYNMAGVMVYSKLWQVAAGENRLGIPLADVAKGMYVVKVSSPKGTIAIQAAVR</sequence>
<dbReference type="PROSITE" id="PS00138">
    <property type="entry name" value="SUBTILASE_SER"/>
    <property type="match status" value="1"/>
</dbReference>
<dbReference type="InterPro" id="IPR050131">
    <property type="entry name" value="Peptidase_S8_subtilisin-like"/>
</dbReference>
<keyword evidence="3 5" id="KW-0378">Hydrolase</keyword>
<dbReference type="PANTHER" id="PTHR43806">
    <property type="entry name" value="PEPTIDASE S8"/>
    <property type="match status" value="1"/>
</dbReference>
<dbReference type="PRINTS" id="PR00723">
    <property type="entry name" value="SUBTILISIN"/>
</dbReference>
<keyword evidence="2 5" id="KW-0645">Protease</keyword>
<evidence type="ECO:0008006" key="10">
    <source>
        <dbReference type="Google" id="ProtNLM"/>
    </source>
</evidence>
<dbReference type="Pfam" id="PF00082">
    <property type="entry name" value="Peptidase_S8"/>
    <property type="match status" value="2"/>
</dbReference>
<evidence type="ECO:0000256" key="3">
    <source>
        <dbReference type="ARBA" id="ARBA00022801"/>
    </source>
</evidence>
<evidence type="ECO:0000313" key="8">
    <source>
        <dbReference type="EMBL" id="GAA4469898.1"/>
    </source>
</evidence>
<evidence type="ECO:0000313" key="9">
    <source>
        <dbReference type="Proteomes" id="UP001500067"/>
    </source>
</evidence>
<keyword evidence="9" id="KW-1185">Reference proteome</keyword>
<evidence type="ECO:0000256" key="1">
    <source>
        <dbReference type="ARBA" id="ARBA00011073"/>
    </source>
</evidence>
<name>A0ABP8NQY8_9BACT</name>
<dbReference type="NCBIfam" id="TIGR04183">
    <property type="entry name" value="Por_Secre_tail"/>
    <property type="match status" value="1"/>
</dbReference>
<dbReference type="EMBL" id="BAABFA010000024">
    <property type="protein sequence ID" value="GAA4469898.1"/>
    <property type="molecule type" value="Genomic_DNA"/>
</dbReference>
<gene>
    <name evidence="8" type="ORF">GCM10023093_30120</name>
</gene>
<evidence type="ECO:0000259" key="6">
    <source>
        <dbReference type="Pfam" id="PF00082"/>
    </source>
</evidence>
<accession>A0ABP8NQY8</accession>
<comment type="caution">
    <text evidence="8">The sequence shown here is derived from an EMBL/GenBank/DDBJ whole genome shotgun (WGS) entry which is preliminary data.</text>
</comment>
<feature type="active site" description="Charge relay system" evidence="5">
    <location>
        <position position="145"/>
    </location>
</feature>